<evidence type="ECO:0000256" key="6">
    <source>
        <dbReference type="ARBA" id="ARBA00023136"/>
    </source>
</evidence>
<keyword evidence="3" id="KW-1003">Cell membrane</keyword>
<dbReference type="InterPro" id="IPR050545">
    <property type="entry name" value="Mycobact_MmpL"/>
</dbReference>
<keyword evidence="4 7" id="KW-0812">Transmembrane</keyword>
<feature type="transmembrane region" description="Helical" evidence="7">
    <location>
        <begin position="529"/>
        <end position="546"/>
    </location>
</feature>
<feature type="transmembrane region" description="Helical" evidence="7">
    <location>
        <begin position="553"/>
        <end position="580"/>
    </location>
</feature>
<keyword evidence="5 7" id="KW-1133">Transmembrane helix</keyword>
<dbReference type="PANTHER" id="PTHR33406">
    <property type="entry name" value="MEMBRANE PROTEIN MJ1562-RELATED"/>
    <property type="match status" value="1"/>
</dbReference>
<evidence type="ECO:0000259" key="8">
    <source>
        <dbReference type="PROSITE" id="PS50156"/>
    </source>
</evidence>
<dbReference type="GO" id="GO:0005886">
    <property type="term" value="C:plasma membrane"/>
    <property type="evidence" value="ECO:0007669"/>
    <property type="project" value="UniProtKB-SubCell"/>
</dbReference>
<evidence type="ECO:0000256" key="4">
    <source>
        <dbReference type="ARBA" id="ARBA00022692"/>
    </source>
</evidence>
<comment type="similarity">
    <text evidence="2">Belongs to the resistance-nodulation-cell division (RND) (TC 2.A.6) family. MmpL subfamily.</text>
</comment>
<dbReference type="PROSITE" id="PS50156">
    <property type="entry name" value="SSD"/>
    <property type="match status" value="2"/>
</dbReference>
<proteinExistence type="inferred from homology"/>
<dbReference type="Pfam" id="PF03176">
    <property type="entry name" value="MMPL"/>
    <property type="match status" value="2"/>
</dbReference>
<evidence type="ECO:0000256" key="7">
    <source>
        <dbReference type="SAM" id="Phobius"/>
    </source>
</evidence>
<dbReference type="PANTHER" id="PTHR33406:SF6">
    <property type="entry name" value="MEMBRANE PROTEIN YDGH-RELATED"/>
    <property type="match status" value="1"/>
</dbReference>
<evidence type="ECO:0000256" key="1">
    <source>
        <dbReference type="ARBA" id="ARBA00004651"/>
    </source>
</evidence>
<evidence type="ECO:0000256" key="3">
    <source>
        <dbReference type="ARBA" id="ARBA00022475"/>
    </source>
</evidence>
<gene>
    <name evidence="9" type="ORF">AVDCRST_MAG69-2850</name>
</gene>
<sequence>MSSLFTLSGLPRVKWFVALVWLAAVGASFAFSLPARFADAEQNESSSFLPGDAESTRALEKTQTLTRGELAPMVVVYRRAGGLTSADRRVIAADREAFNALREEKLRDSDPRTAAAFRQTTELGPAQPSRDGTAAIAIANIAGDGESETIIEPVEAARELISDPGGGLEAKVTGGAGFAADAIKVFETIDGTLVGAAFLLVLVLLVLIYRSPIFFLIPLFAVGMAEIATRALGYGVTELGVTVNGQSSSILSVLVLGAGTDYALLLVARYREELRRHEDKHEAMALALRTAGPAIFASGLTVIAALLCLTLAEVNGTSGLGPIGALGIAVAMLAMLTLLPALLTIFGRRAFWPFIPRVGGEGADETHGIWRRVGERVAVSPRRVWMGTAVLLAVFALGTLNFDDGLTQGNSFRGEVESVQGQELLAQSFPAGANAPTEVFVPDARRAPAVAAAVREAPGVEDVAPVAQGPTGVLLNATLETPPFATESFDLIAGIREAAQSAGGPQTLVGGATAVESDLREATDRDTRLIIPLAIVVVFLILVVLLRALVAPLILIATVILSFAAALGVGALVFDVIFGFPGSDPSLPLFAFVFLVALGIDYNIFLMARVREETQRHGTRQGMIRGLAVTGGVITSAGIVLAGTFSVLAVLPLVFLTQLGFVIAFGVLLDTFVVRSILVPALVLDAGPRIWWPSNLDRTDRPPEAGFEPRPAPAPSVP</sequence>
<feature type="transmembrane region" description="Helical" evidence="7">
    <location>
        <begin position="384"/>
        <end position="402"/>
    </location>
</feature>
<comment type="subcellular location">
    <subcellularLocation>
        <location evidence="1">Cell membrane</location>
        <topology evidence="1">Multi-pass membrane protein</topology>
    </subcellularLocation>
</comment>
<protein>
    <submittedName>
        <fullName evidence="9">Transporter, MMPL family</fullName>
    </submittedName>
</protein>
<feature type="domain" description="SSD" evidence="8">
    <location>
        <begin position="239"/>
        <end position="345"/>
    </location>
</feature>
<feature type="transmembrane region" description="Helical" evidence="7">
    <location>
        <begin position="249"/>
        <end position="270"/>
    </location>
</feature>
<evidence type="ECO:0000256" key="2">
    <source>
        <dbReference type="ARBA" id="ARBA00010157"/>
    </source>
</evidence>
<evidence type="ECO:0000313" key="9">
    <source>
        <dbReference type="EMBL" id="CAA9517411.1"/>
    </source>
</evidence>
<feature type="transmembrane region" description="Helical" evidence="7">
    <location>
        <begin position="191"/>
        <end position="209"/>
    </location>
</feature>
<reference evidence="9" key="1">
    <citation type="submission" date="2020-02" db="EMBL/GenBank/DDBJ databases">
        <authorList>
            <person name="Meier V. D."/>
        </authorList>
    </citation>
    <scope>NUCLEOTIDE SEQUENCE</scope>
    <source>
        <strain evidence="9">AVDCRST_MAG69</strain>
    </source>
</reference>
<accession>A0A6J4T9Z3</accession>
<dbReference type="EMBL" id="CADCVP010000315">
    <property type="protein sequence ID" value="CAA9517411.1"/>
    <property type="molecule type" value="Genomic_DNA"/>
</dbReference>
<feature type="transmembrane region" description="Helical" evidence="7">
    <location>
        <begin position="291"/>
        <end position="312"/>
    </location>
</feature>
<dbReference type="AlphaFoldDB" id="A0A6J4T9Z3"/>
<keyword evidence="6 7" id="KW-0472">Membrane</keyword>
<dbReference type="Gene3D" id="1.20.1640.10">
    <property type="entry name" value="Multidrug efflux transporter AcrB transmembrane domain"/>
    <property type="match status" value="2"/>
</dbReference>
<dbReference type="SUPFAM" id="SSF82866">
    <property type="entry name" value="Multidrug efflux transporter AcrB transmembrane domain"/>
    <property type="match status" value="2"/>
</dbReference>
<feature type="transmembrane region" description="Helical" evidence="7">
    <location>
        <begin position="627"/>
        <end position="655"/>
    </location>
</feature>
<feature type="transmembrane region" description="Helical" evidence="7">
    <location>
        <begin position="324"/>
        <end position="347"/>
    </location>
</feature>
<feature type="domain" description="SSD" evidence="8">
    <location>
        <begin position="556"/>
        <end position="684"/>
    </location>
</feature>
<dbReference type="InterPro" id="IPR004869">
    <property type="entry name" value="MMPL_dom"/>
</dbReference>
<dbReference type="InterPro" id="IPR000731">
    <property type="entry name" value="SSD"/>
</dbReference>
<evidence type="ECO:0000256" key="5">
    <source>
        <dbReference type="ARBA" id="ARBA00022989"/>
    </source>
</evidence>
<organism evidence="9">
    <name type="scientific">uncultured Solirubrobacteraceae bacterium</name>
    <dbReference type="NCBI Taxonomy" id="1162706"/>
    <lineage>
        <taxon>Bacteria</taxon>
        <taxon>Bacillati</taxon>
        <taxon>Actinomycetota</taxon>
        <taxon>Thermoleophilia</taxon>
        <taxon>Solirubrobacterales</taxon>
        <taxon>Solirubrobacteraceae</taxon>
        <taxon>environmental samples</taxon>
    </lineage>
</organism>
<feature type="transmembrane region" description="Helical" evidence="7">
    <location>
        <begin position="586"/>
        <end position="606"/>
    </location>
</feature>
<name>A0A6J4T9Z3_9ACTN</name>